<comment type="caution">
    <text evidence="1">The sequence shown here is derived from an EMBL/GenBank/DDBJ whole genome shotgun (WGS) entry which is preliminary data.</text>
</comment>
<evidence type="ECO:0000313" key="2">
    <source>
        <dbReference type="Proteomes" id="UP000499080"/>
    </source>
</evidence>
<gene>
    <name evidence="1" type="ORF">AVEN_84944_1</name>
</gene>
<keyword evidence="2" id="KW-1185">Reference proteome</keyword>
<evidence type="ECO:0000313" key="1">
    <source>
        <dbReference type="EMBL" id="GBL97239.1"/>
    </source>
</evidence>
<reference evidence="1 2" key="1">
    <citation type="journal article" date="2019" name="Sci. Rep.">
        <title>Orb-weaving spider Araneus ventricosus genome elucidates the spidroin gene catalogue.</title>
        <authorList>
            <person name="Kono N."/>
            <person name="Nakamura H."/>
            <person name="Ohtoshi R."/>
            <person name="Moran D.A.P."/>
            <person name="Shinohara A."/>
            <person name="Yoshida Y."/>
            <person name="Fujiwara M."/>
            <person name="Mori M."/>
            <person name="Tomita M."/>
            <person name="Arakawa K."/>
        </authorList>
    </citation>
    <scope>NUCLEOTIDE SEQUENCE [LARGE SCALE GENOMIC DNA]</scope>
</reference>
<dbReference type="EMBL" id="BGPR01000128">
    <property type="protein sequence ID" value="GBL97239.1"/>
    <property type="molecule type" value="Genomic_DNA"/>
</dbReference>
<dbReference type="Proteomes" id="UP000499080">
    <property type="component" value="Unassembled WGS sequence"/>
</dbReference>
<dbReference type="AlphaFoldDB" id="A0A4Y2BZK0"/>
<sequence length="113" mass="12811">MTRITPELSNLHLSSSNIRTTLEEGSLIHVRFNEHQAHIHGGSLVESSLESTGFEAETLSVKLRLPLRDSVIRHPISLAEVKLVNLVIIQFYFPSRTHYSFYEPPSLSILYVP</sequence>
<proteinExistence type="predicted"/>
<protein>
    <submittedName>
        <fullName evidence="1">Uncharacterized protein</fullName>
    </submittedName>
</protein>
<name>A0A4Y2BZK0_ARAVE</name>
<accession>A0A4Y2BZK0</accession>
<organism evidence="1 2">
    <name type="scientific">Araneus ventricosus</name>
    <name type="common">Orbweaver spider</name>
    <name type="synonym">Epeira ventricosa</name>
    <dbReference type="NCBI Taxonomy" id="182803"/>
    <lineage>
        <taxon>Eukaryota</taxon>
        <taxon>Metazoa</taxon>
        <taxon>Ecdysozoa</taxon>
        <taxon>Arthropoda</taxon>
        <taxon>Chelicerata</taxon>
        <taxon>Arachnida</taxon>
        <taxon>Araneae</taxon>
        <taxon>Araneomorphae</taxon>
        <taxon>Entelegynae</taxon>
        <taxon>Araneoidea</taxon>
        <taxon>Araneidae</taxon>
        <taxon>Araneus</taxon>
    </lineage>
</organism>